<reference evidence="2" key="1">
    <citation type="journal article" date="2019" name="Int. J. Syst. Evol. Microbiol.">
        <title>The Global Catalogue of Microorganisms (GCM) 10K type strain sequencing project: providing services to taxonomists for standard genome sequencing and annotation.</title>
        <authorList>
            <consortium name="The Broad Institute Genomics Platform"/>
            <consortium name="The Broad Institute Genome Sequencing Center for Infectious Disease"/>
            <person name="Wu L."/>
            <person name="Ma J."/>
        </authorList>
    </citation>
    <scope>NUCLEOTIDE SEQUENCE [LARGE SCALE GENOMIC DNA]</scope>
    <source>
        <strain evidence="2">JCM 18304</strain>
    </source>
</reference>
<comment type="caution">
    <text evidence="1">The sequence shown here is derived from an EMBL/GenBank/DDBJ whole genome shotgun (WGS) entry which is preliminary data.</text>
</comment>
<dbReference type="RefSeq" id="WP_345633589.1">
    <property type="nucleotide sequence ID" value="NZ_BAABJQ010000016.1"/>
</dbReference>
<organism evidence="1 2">
    <name type="scientific">Rugosimonospora acidiphila</name>
    <dbReference type="NCBI Taxonomy" id="556531"/>
    <lineage>
        <taxon>Bacteria</taxon>
        <taxon>Bacillati</taxon>
        <taxon>Actinomycetota</taxon>
        <taxon>Actinomycetes</taxon>
        <taxon>Micromonosporales</taxon>
        <taxon>Micromonosporaceae</taxon>
        <taxon>Rugosimonospora</taxon>
    </lineage>
</organism>
<proteinExistence type="predicted"/>
<dbReference type="Proteomes" id="UP001501570">
    <property type="component" value="Unassembled WGS sequence"/>
</dbReference>
<keyword evidence="2" id="KW-1185">Reference proteome</keyword>
<evidence type="ECO:0000313" key="1">
    <source>
        <dbReference type="EMBL" id="GAA5192090.1"/>
    </source>
</evidence>
<evidence type="ECO:0000313" key="2">
    <source>
        <dbReference type="Proteomes" id="UP001501570"/>
    </source>
</evidence>
<dbReference type="EMBL" id="BAABJQ010000016">
    <property type="protein sequence ID" value="GAA5192090.1"/>
    <property type="molecule type" value="Genomic_DNA"/>
</dbReference>
<accession>A0ABP9S939</accession>
<gene>
    <name evidence="1" type="ORF">GCM10023322_50930</name>
</gene>
<sequence>MGRLASPATARRVLAGIDGRRLGVLSCARATARERASLVQYTPQTSTALIPLLQDALSKTDTERLLVVSPELADVLATAIHRIRQPTGPSPACLPNEHHHRTRHNNFIERTFGETRRRVKVIGRLPGEDLLLVSGLGGPRPSERRWAAPP</sequence>
<name>A0ABP9S939_9ACTN</name>
<protein>
    <recommendedName>
        <fullName evidence="3">Transposase</fullName>
    </recommendedName>
</protein>
<evidence type="ECO:0008006" key="3">
    <source>
        <dbReference type="Google" id="ProtNLM"/>
    </source>
</evidence>